<dbReference type="SUPFAM" id="SSF141571">
    <property type="entry name" value="Pentapeptide repeat-like"/>
    <property type="match status" value="1"/>
</dbReference>
<dbReference type="GeneID" id="301315423"/>
<reference evidence="2 3" key="1">
    <citation type="submission" date="2020-07" db="EMBL/GenBank/DDBJ databases">
        <title>A bifunctional nitrone conjugated secondary metabolite targeting the ribosome.</title>
        <authorList>
            <person name="Limbrick E.M."/>
            <person name="Graf M."/>
            <person name="Derewacz D.K."/>
            <person name="Nguyen F."/>
            <person name="Spraggins J.M."/>
            <person name="Wieland M."/>
            <person name="Ynigez-Gutierrez A.E."/>
            <person name="Reisman B.J."/>
            <person name="Zinshteyn B."/>
            <person name="McCulloch K."/>
            <person name="Iverson T.M."/>
            <person name="Green R."/>
            <person name="Wilson D.N."/>
            <person name="Bachmann B.O."/>
        </authorList>
    </citation>
    <scope>NUCLEOTIDE SEQUENCE [LARGE SCALE GENOMIC DNA]</scope>
    <source>
        <strain evidence="3">aurantiaca</strain>
    </source>
</reference>
<organism evidence="2 3">
    <name type="scientific">Micromonospora carbonacea</name>
    <dbReference type="NCBI Taxonomy" id="47853"/>
    <lineage>
        <taxon>Bacteria</taxon>
        <taxon>Bacillati</taxon>
        <taxon>Actinomycetota</taxon>
        <taxon>Actinomycetes</taxon>
        <taxon>Micromonosporales</taxon>
        <taxon>Micromonosporaceae</taxon>
        <taxon>Micromonospora</taxon>
    </lineage>
</organism>
<dbReference type="KEGG" id="mcab:HXZ27_15305"/>
<proteinExistence type="predicted"/>
<dbReference type="Proteomes" id="UP000509335">
    <property type="component" value="Chromosome"/>
</dbReference>
<gene>
    <name evidence="2" type="ORF">HXZ27_15305</name>
</gene>
<name>A0A7H8XNX0_9ACTN</name>
<dbReference type="RefSeq" id="WP_178064807.1">
    <property type="nucleotide sequence ID" value="NZ_JBICTT010000023.1"/>
</dbReference>
<dbReference type="InterPro" id="IPR001646">
    <property type="entry name" value="5peptide_repeat"/>
</dbReference>
<sequence>MAPRPRKHGPADAHLGDADLTNADLDNANLSGADLSGAKGVASDMMRCALVDDKTVLRDGVTRPAPCRKVPLFPQSPPLQDVAGPPRATCLGSSRRRSRRAIRFEGPPDW</sequence>
<protein>
    <submittedName>
        <fullName evidence="2">Pentapeptide repeat-containing protein</fullName>
    </submittedName>
</protein>
<evidence type="ECO:0000313" key="2">
    <source>
        <dbReference type="EMBL" id="QLD25401.1"/>
    </source>
</evidence>
<dbReference type="Pfam" id="PF00805">
    <property type="entry name" value="Pentapeptide"/>
    <property type="match status" value="1"/>
</dbReference>
<evidence type="ECO:0000313" key="3">
    <source>
        <dbReference type="Proteomes" id="UP000509335"/>
    </source>
</evidence>
<feature type="region of interest" description="Disordered" evidence="1">
    <location>
        <begin position="68"/>
        <end position="110"/>
    </location>
</feature>
<dbReference type="EMBL" id="CP058322">
    <property type="protein sequence ID" value="QLD25401.1"/>
    <property type="molecule type" value="Genomic_DNA"/>
</dbReference>
<accession>A0A7H8XNX0</accession>
<dbReference type="AlphaFoldDB" id="A0A7H8XNX0"/>
<dbReference type="Gene3D" id="2.160.20.80">
    <property type="entry name" value="E3 ubiquitin-protein ligase SopA"/>
    <property type="match status" value="1"/>
</dbReference>
<evidence type="ECO:0000256" key="1">
    <source>
        <dbReference type="SAM" id="MobiDB-lite"/>
    </source>
</evidence>